<name>A0AA88AUJ4_FICCA</name>
<protein>
    <submittedName>
        <fullName evidence="2">Uncharacterized protein</fullName>
    </submittedName>
</protein>
<evidence type="ECO:0000313" key="2">
    <source>
        <dbReference type="EMBL" id="GMN51811.1"/>
    </source>
</evidence>
<dbReference type="EMBL" id="BTGU01000039">
    <property type="protein sequence ID" value="GMN51811.1"/>
    <property type="molecule type" value="Genomic_DNA"/>
</dbReference>
<sequence>MSIPRTNVEPSASAVPSLTDEINPSIFKPQRINEPRDDPPKSDKAAEN</sequence>
<dbReference type="AlphaFoldDB" id="A0AA88AUJ4"/>
<dbReference type="Proteomes" id="UP001187192">
    <property type="component" value="Unassembled WGS sequence"/>
</dbReference>
<feature type="region of interest" description="Disordered" evidence="1">
    <location>
        <begin position="1"/>
        <end position="48"/>
    </location>
</feature>
<accession>A0AA88AUJ4</accession>
<organism evidence="2 3">
    <name type="scientific">Ficus carica</name>
    <name type="common">Common fig</name>
    <dbReference type="NCBI Taxonomy" id="3494"/>
    <lineage>
        <taxon>Eukaryota</taxon>
        <taxon>Viridiplantae</taxon>
        <taxon>Streptophyta</taxon>
        <taxon>Embryophyta</taxon>
        <taxon>Tracheophyta</taxon>
        <taxon>Spermatophyta</taxon>
        <taxon>Magnoliopsida</taxon>
        <taxon>eudicotyledons</taxon>
        <taxon>Gunneridae</taxon>
        <taxon>Pentapetalae</taxon>
        <taxon>rosids</taxon>
        <taxon>fabids</taxon>
        <taxon>Rosales</taxon>
        <taxon>Moraceae</taxon>
        <taxon>Ficeae</taxon>
        <taxon>Ficus</taxon>
    </lineage>
</organism>
<feature type="compositionally biased region" description="Polar residues" evidence="1">
    <location>
        <begin position="1"/>
        <end position="22"/>
    </location>
</feature>
<reference evidence="2" key="1">
    <citation type="submission" date="2023-07" db="EMBL/GenBank/DDBJ databases">
        <title>draft genome sequence of fig (Ficus carica).</title>
        <authorList>
            <person name="Takahashi T."/>
            <person name="Nishimura K."/>
        </authorList>
    </citation>
    <scope>NUCLEOTIDE SEQUENCE</scope>
</reference>
<evidence type="ECO:0000313" key="3">
    <source>
        <dbReference type="Proteomes" id="UP001187192"/>
    </source>
</evidence>
<proteinExistence type="predicted"/>
<feature type="compositionally biased region" description="Basic and acidic residues" evidence="1">
    <location>
        <begin position="31"/>
        <end position="48"/>
    </location>
</feature>
<evidence type="ECO:0000256" key="1">
    <source>
        <dbReference type="SAM" id="MobiDB-lite"/>
    </source>
</evidence>
<comment type="caution">
    <text evidence="2">The sequence shown here is derived from an EMBL/GenBank/DDBJ whole genome shotgun (WGS) entry which is preliminary data.</text>
</comment>
<gene>
    <name evidence="2" type="ORF">TIFTF001_020966</name>
</gene>
<keyword evidence="3" id="KW-1185">Reference proteome</keyword>